<reference evidence="1" key="2">
    <citation type="journal article" date="2015" name="Data Brief">
        <title>Shoot transcriptome of the giant reed, Arundo donax.</title>
        <authorList>
            <person name="Barrero R.A."/>
            <person name="Guerrero F.D."/>
            <person name="Moolhuijzen P."/>
            <person name="Goolsby J.A."/>
            <person name="Tidwell J."/>
            <person name="Bellgard S.E."/>
            <person name="Bellgard M.I."/>
        </authorList>
    </citation>
    <scope>NUCLEOTIDE SEQUENCE</scope>
    <source>
        <tissue evidence="1">Shoot tissue taken approximately 20 cm above the soil surface</tissue>
    </source>
</reference>
<reference evidence="1" key="1">
    <citation type="submission" date="2014-09" db="EMBL/GenBank/DDBJ databases">
        <authorList>
            <person name="Magalhaes I.L.F."/>
            <person name="Oliveira U."/>
            <person name="Santos F.R."/>
            <person name="Vidigal T.H.D.A."/>
            <person name="Brescovit A.D."/>
            <person name="Santos A.J."/>
        </authorList>
    </citation>
    <scope>NUCLEOTIDE SEQUENCE</scope>
    <source>
        <tissue evidence="1">Shoot tissue taken approximately 20 cm above the soil surface</tissue>
    </source>
</reference>
<name>A0A0A9AXX8_ARUDO</name>
<evidence type="ECO:0000313" key="1">
    <source>
        <dbReference type="EMBL" id="JAD53775.1"/>
    </source>
</evidence>
<accession>A0A0A9AXX8</accession>
<dbReference type="EMBL" id="GBRH01244120">
    <property type="protein sequence ID" value="JAD53775.1"/>
    <property type="molecule type" value="Transcribed_RNA"/>
</dbReference>
<protein>
    <submittedName>
        <fullName evidence="1">Uncharacterized protein</fullName>
    </submittedName>
</protein>
<organism evidence="1">
    <name type="scientific">Arundo donax</name>
    <name type="common">Giant reed</name>
    <name type="synonym">Donax arundinaceus</name>
    <dbReference type="NCBI Taxonomy" id="35708"/>
    <lineage>
        <taxon>Eukaryota</taxon>
        <taxon>Viridiplantae</taxon>
        <taxon>Streptophyta</taxon>
        <taxon>Embryophyta</taxon>
        <taxon>Tracheophyta</taxon>
        <taxon>Spermatophyta</taxon>
        <taxon>Magnoliopsida</taxon>
        <taxon>Liliopsida</taxon>
        <taxon>Poales</taxon>
        <taxon>Poaceae</taxon>
        <taxon>PACMAD clade</taxon>
        <taxon>Arundinoideae</taxon>
        <taxon>Arundineae</taxon>
        <taxon>Arundo</taxon>
    </lineage>
</organism>
<dbReference type="AlphaFoldDB" id="A0A0A9AXX8"/>
<sequence length="50" mass="5598">MPVCIQHKHNDNVLFLRFSAASEATKNIFSACTSSYLLKIQNLCISVRAI</sequence>
<proteinExistence type="predicted"/>